<organism evidence="1 2">
    <name type="scientific">Bonamia ostreae</name>
    <dbReference type="NCBI Taxonomy" id="126728"/>
    <lineage>
        <taxon>Eukaryota</taxon>
        <taxon>Sar</taxon>
        <taxon>Rhizaria</taxon>
        <taxon>Endomyxa</taxon>
        <taxon>Ascetosporea</taxon>
        <taxon>Haplosporida</taxon>
        <taxon>Bonamia</taxon>
    </lineage>
</organism>
<comment type="caution">
    <text evidence="1">The sequence shown here is derived from an EMBL/GenBank/DDBJ whole genome shotgun (WGS) entry which is preliminary data.</text>
</comment>
<keyword evidence="2" id="KW-1185">Reference proteome</keyword>
<proteinExistence type="predicted"/>
<accession>A0ABV2ATB9</accession>
<evidence type="ECO:0000313" key="1">
    <source>
        <dbReference type="EMBL" id="MES1922905.1"/>
    </source>
</evidence>
<dbReference type="EMBL" id="JBDODL010003997">
    <property type="protein sequence ID" value="MES1922905.1"/>
    <property type="molecule type" value="Genomic_DNA"/>
</dbReference>
<sequence length="122" mass="14161">MYGKKRAYLAINCMTSRAGHVKTIAKYIIDNNEFTCKELAENTDVPRTSITRTLYRLEQCYSFQFEKTTNGRFTDFKLLGCNFQGTRKKIDSTPKTKVEIIEPLRKPLSMNHLWASALQMQL</sequence>
<reference evidence="1 2" key="1">
    <citation type="journal article" date="2024" name="BMC Biol.">
        <title>Comparative genomics of Ascetosporea gives new insight into the evolutionary basis for animal parasitism in Rhizaria.</title>
        <authorList>
            <person name="Hiltunen Thoren M."/>
            <person name="Onut-Brannstrom I."/>
            <person name="Alfjorden A."/>
            <person name="Peckova H."/>
            <person name="Swords F."/>
            <person name="Hooper C."/>
            <person name="Holzer A.S."/>
            <person name="Bass D."/>
            <person name="Burki F."/>
        </authorList>
    </citation>
    <scope>NUCLEOTIDE SEQUENCE [LARGE SCALE GENOMIC DNA]</scope>
    <source>
        <strain evidence="1">20-A016</strain>
    </source>
</reference>
<evidence type="ECO:0000313" key="2">
    <source>
        <dbReference type="Proteomes" id="UP001439008"/>
    </source>
</evidence>
<gene>
    <name evidence="1" type="ORF">MHBO_004434</name>
</gene>
<name>A0ABV2ATB9_9EUKA</name>
<dbReference type="Proteomes" id="UP001439008">
    <property type="component" value="Unassembled WGS sequence"/>
</dbReference>
<protein>
    <submittedName>
        <fullName evidence="1">Uncharacterized protein</fullName>
    </submittedName>
</protein>